<dbReference type="PANTHER" id="PTHR43133:SF51">
    <property type="entry name" value="RNA POLYMERASE SIGMA FACTOR"/>
    <property type="match status" value="1"/>
</dbReference>
<feature type="domain" description="RNA polymerase sigma-70 region 2" evidence="5">
    <location>
        <begin position="28"/>
        <end position="95"/>
    </location>
</feature>
<dbReference type="GO" id="GO:0006352">
    <property type="term" value="P:DNA-templated transcription initiation"/>
    <property type="evidence" value="ECO:0007669"/>
    <property type="project" value="InterPro"/>
</dbReference>
<dbReference type="GO" id="GO:0003677">
    <property type="term" value="F:DNA binding"/>
    <property type="evidence" value="ECO:0007669"/>
    <property type="project" value="InterPro"/>
</dbReference>
<dbReference type="STRING" id="1798553.A3H70_04095"/>
<dbReference type="InterPro" id="IPR007627">
    <property type="entry name" value="RNA_pol_sigma70_r2"/>
</dbReference>
<keyword evidence="3" id="KW-0731">Sigma factor</keyword>
<dbReference type="EMBL" id="MHKO01000056">
    <property type="protein sequence ID" value="OGY90970.1"/>
    <property type="molecule type" value="Genomic_DNA"/>
</dbReference>
<dbReference type="SUPFAM" id="SSF88946">
    <property type="entry name" value="Sigma2 domain of RNA polymerase sigma factors"/>
    <property type="match status" value="1"/>
</dbReference>
<accession>A0A1G2BRH3</accession>
<reference evidence="7 8" key="1">
    <citation type="journal article" date="2016" name="Nat. Commun.">
        <title>Thousands of microbial genomes shed light on interconnected biogeochemical processes in an aquifer system.</title>
        <authorList>
            <person name="Anantharaman K."/>
            <person name="Brown C.T."/>
            <person name="Hug L.A."/>
            <person name="Sharon I."/>
            <person name="Castelle C.J."/>
            <person name="Probst A.J."/>
            <person name="Thomas B.C."/>
            <person name="Singh A."/>
            <person name="Wilkins M.J."/>
            <person name="Karaoz U."/>
            <person name="Brodie E.L."/>
            <person name="Williams K.H."/>
            <person name="Hubbard S.S."/>
            <person name="Banfield J.F."/>
        </authorList>
    </citation>
    <scope>NUCLEOTIDE SEQUENCE [LARGE SCALE GENOMIC DNA]</scope>
</reference>
<dbReference type="Gene3D" id="1.10.10.10">
    <property type="entry name" value="Winged helix-like DNA-binding domain superfamily/Winged helix DNA-binding domain"/>
    <property type="match status" value="1"/>
</dbReference>
<keyword evidence="2" id="KW-0805">Transcription regulation</keyword>
<comment type="similarity">
    <text evidence="1">Belongs to the sigma-70 factor family. ECF subfamily.</text>
</comment>
<dbReference type="PANTHER" id="PTHR43133">
    <property type="entry name" value="RNA POLYMERASE ECF-TYPE SIGMA FACTO"/>
    <property type="match status" value="1"/>
</dbReference>
<keyword evidence="4" id="KW-0804">Transcription</keyword>
<dbReference type="InterPro" id="IPR014284">
    <property type="entry name" value="RNA_pol_sigma-70_dom"/>
</dbReference>
<dbReference type="NCBIfam" id="TIGR02937">
    <property type="entry name" value="sigma70-ECF"/>
    <property type="match status" value="1"/>
</dbReference>
<evidence type="ECO:0008006" key="9">
    <source>
        <dbReference type="Google" id="ProtNLM"/>
    </source>
</evidence>
<evidence type="ECO:0000256" key="1">
    <source>
        <dbReference type="ARBA" id="ARBA00010641"/>
    </source>
</evidence>
<evidence type="ECO:0000256" key="4">
    <source>
        <dbReference type="ARBA" id="ARBA00023163"/>
    </source>
</evidence>
<gene>
    <name evidence="7" type="ORF">A3H70_04095</name>
</gene>
<dbReference type="Gene3D" id="1.10.1740.10">
    <property type="match status" value="1"/>
</dbReference>
<evidence type="ECO:0000313" key="8">
    <source>
        <dbReference type="Proteomes" id="UP000178109"/>
    </source>
</evidence>
<feature type="domain" description="RNA polymerase sigma factor 70 region 4 type 2" evidence="6">
    <location>
        <begin position="127"/>
        <end position="179"/>
    </location>
</feature>
<comment type="caution">
    <text evidence="7">The sequence shown here is derived from an EMBL/GenBank/DDBJ whole genome shotgun (WGS) entry which is preliminary data.</text>
</comment>
<dbReference type="InterPro" id="IPR013325">
    <property type="entry name" value="RNA_pol_sigma_r2"/>
</dbReference>
<protein>
    <recommendedName>
        <fullName evidence="9">RNA polymerase sigma factor</fullName>
    </recommendedName>
</protein>
<dbReference type="Pfam" id="PF08281">
    <property type="entry name" value="Sigma70_r4_2"/>
    <property type="match status" value="1"/>
</dbReference>
<dbReference type="InterPro" id="IPR013249">
    <property type="entry name" value="RNA_pol_sigma70_r4_t2"/>
</dbReference>
<dbReference type="CDD" id="cd06171">
    <property type="entry name" value="Sigma70_r4"/>
    <property type="match status" value="1"/>
</dbReference>
<dbReference type="SUPFAM" id="SSF88659">
    <property type="entry name" value="Sigma3 and sigma4 domains of RNA polymerase sigma factors"/>
    <property type="match status" value="1"/>
</dbReference>
<proteinExistence type="inferred from homology"/>
<evidence type="ECO:0000259" key="6">
    <source>
        <dbReference type="Pfam" id="PF08281"/>
    </source>
</evidence>
<dbReference type="Pfam" id="PF04542">
    <property type="entry name" value="Sigma70_r2"/>
    <property type="match status" value="1"/>
</dbReference>
<dbReference type="InterPro" id="IPR039425">
    <property type="entry name" value="RNA_pol_sigma-70-like"/>
</dbReference>
<evidence type="ECO:0000259" key="5">
    <source>
        <dbReference type="Pfam" id="PF04542"/>
    </source>
</evidence>
<dbReference type="InterPro" id="IPR036388">
    <property type="entry name" value="WH-like_DNA-bd_sf"/>
</dbReference>
<dbReference type="GO" id="GO:0016987">
    <property type="term" value="F:sigma factor activity"/>
    <property type="evidence" value="ECO:0007669"/>
    <property type="project" value="UniProtKB-KW"/>
</dbReference>
<name>A0A1G2BRH3_9BACT</name>
<dbReference type="InterPro" id="IPR013324">
    <property type="entry name" value="RNA_pol_sigma_r3/r4-like"/>
</dbReference>
<dbReference type="Proteomes" id="UP000178109">
    <property type="component" value="Unassembled WGS sequence"/>
</dbReference>
<organism evidence="7 8">
    <name type="scientific">Candidatus Komeilibacteria bacterium RIFCSPLOWO2_02_FULL_48_11</name>
    <dbReference type="NCBI Taxonomy" id="1798553"/>
    <lineage>
        <taxon>Bacteria</taxon>
        <taxon>Candidatus Komeiliibacteriota</taxon>
    </lineage>
</organism>
<dbReference type="AlphaFoldDB" id="A0A1G2BRH3"/>
<evidence type="ECO:0000313" key="7">
    <source>
        <dbReference type="EMBL" id="OGY90970.1"/>
    </source>
</evidence>
<evidence type="ECO:0000256" key="2">
    <source>
        <dbReference type="ARBA" id="ARBA00023015"/>
    </source>
</evidence>
<sequence length="190" mass="22000">MTPSPPEKTDEVIAALVQSGNKEAFGELVARYEAKMIRYGRKFLFGYEDVEDAVQEVFIKAYRNIQSFDATKKLSSWLYRIAHNEFINTIKKKGKEPLPFFDADTLFPHPVSPEKSDQQTHLREAKEMIESCLSKLTPKYREILILYYLEELSYKEIADVLRVPMATVGVRLKRGRETLQSICQKQGFKL</sequence>
<evidence type="ECO:0000256" key="3">
    <source>
        <dbReference type="ARBA" id="ARBA00023082"/>
    </source>
</evidence>